<name>A0ABQ3IQ56_9RHOB</name>
<organism evidence="1 2">
    <name type="scientific">Aliiroseovarius zhejiangensis</name>
    <dbReference type="NCBI Taxonomy" id="1632025"/>
    <lineage>
        <taxon>Bacteria</taxon>
        <taxon>Pseudomonadati</taxon>
        <taxon>Pseudomonadota</taxon>
        <taxon>Alphaproteobacteria</taxon>
        <taxon>Rhodobacterales</taxon>
        <taxon>Paracoccaceae</taxon>
        <taxon>Aliiroseovarius</taxon>
    </lineage>
</organism>
<evidence type="ECO:0000313" key="2">
    <source>
        <dbReference type="Proteomes" id="UP000609802"/>
    </source>
</evidence>
<gene>
    <name evidence="1" type="ORF">GCM10016455_05040</name>
</gene>
<comment type="caution">
    <text evidence="1">The sequence shown here is derived from an EMBL/GenBank/DDBJ whole genome shotgun (WGS) entry which is preliminary data.</text>
</comment>
<accession>A0ABQ3IQ56</accession>
<dbReference type="EMBL" id="BNCH01000001">
    <property type="protein sequence ID" value="GHE88009.1"/>
    <property type="molecule type" value="Genomic_DNA"/>
</dbReference>
<evidence type="ECO:0000313" key="1">
    <source>
        <dbReference type="EMBL" id="GHE88009.1"/>
    </source>
</evidence>
<protein>
    <submittedName>
        <fullName evidence="1">Uncharacterized protein</fullName>
    </submittedName>
</protein>
<keyword evidence="2" id="KW-1185">Reference proteome</keyword>
<dbReference type="RefSeq" id="WP_191284894.1">
    <property type="nucleotide sequence ID" value="NZ_BNCH01000001.1"/>
</dbReference>
<proteinExistence type="predicted"/>
<dbReference type="Proteomes" id="UP000609802">
    <property type="component" value="Unassembled WGS sequence"/>
</dbReference>
<reference evidence="2" key="1">
    <citation type="journal article" date="2019" name="Int. J. Syst. Evol. Microbiol.">
        <title>The Global Catalogue of Microorganisms (GCM) 10K type strain sequencing project: providing services to taxonomists for standard genome sequencing and annotation.</title>
        <authorList>
            <consortium name="The Broad Institute Genomics Platform"/>
            <consortium name="The Broad Institute Genome Sequencing Center for Infectious Disease"/>
            <person name="Wu L."/>
            <person name="Ma J."/>
        </authorList>
    </citation>
    <scope>NUCLEOTIDE SEQUENCE [LARGE SCALE GENOMIC DNA]</scope>
    <source>
        <strain evidence="2">KCTC 42443</strain>
    </source>
</reference>
<sequence length="97" mass="10499">MTGTAFNTQLLQRPLHPWHPARPKQDCHAFPPDPVGHDYLARSQELQIVSCQVLTAEPMERTDTIVAIAKAASAIATLFANRSTTLGIEHVALGGSI</sequence>